<organism evidence="5 6">
    <name type="scientific">Elysia marginata</name>
    <dbReference type="NCBI Taxonomy" id="1093978"/>
    <lineage>
        <taxon>Eukaryota</taxon>
        <taxon>Metazoa</taxon>
        <taxon>Spiralia</taxon>
        <taxon>Lophotrochozoa</taxon>
        <taxon>Mollusca</taxon>
        <taxon>Gastropoda</taxon>
        <taxon>Heterobranchia</taxon>
        <taxon>Euthyneura</taxon>
        <taxon>Panpulmonata</taxon>
        <taxon>Sacoglossa</taxon>
        <taxon>Placobranchoidea</taxon>
        <taxon>Plakobranchidae</taxon>
        <taxon>Elysia</taxon>
    </lineage>
</organism>
<gene>
    <name evidence="5" type="ORF">ElyMa_004718800</name>
</gene>
<feature type="region of interest" description="Disordered" evidence="3">
    <location>
        <begin position="988"/>
        <end position="1007"/>
    </location>
</feature>
<feature type="region of interest" description="Disordered" evidence="3">
    <location>
        <begin position="1335"/>
        <end position="1362"/>
    </location>
</feature>
<keyword evidence="2" id="KW-0677">Repeat</keyword>
<feature type="domain" description="Nischarin C-terminal PH" evidence="4">
    <location>
        <begin position="1368"/>
        <end position="1522"/>
    </location>
</feature>
<dbReference type="Gene3D" id="3.80.10.10">
    <property type="entry name" value="Ribonuclease Inhibitor"/>
    <property type="match status" value="1"/>
</dbReference>
<proteinExistence type="predicted"/>
<feature type="compositionally biased region" description="Polar residues" evidence="3">
    <location>
        <begin position="988"/>
        <end position="1000"/>
    </location>
</feature>
<accession>A0AAV4IAB2</accession>
<feature type="region of interest" description="Disordered" evidence="3">
    <location>
        <begin position="384"/>
        <end position="457"/>
    </location>
</feature>
<dbReference type="Proteomes" id="UP000762676">
    <property type="component" value="Unassembled WGS sequence"/>
</dbReference>
<feature type="compositionally biased region" description="Polar residues" evidence="3">
    <location>
        <begin position="259"/>
        <end position="271"/>
    </location>
</feature>
<evidence type="ECO:0000313" key="5">
    <source>
        <dbReference type="EMBL" id="GFS06975.1"/>
    </source>
</evidence>
<dbReference type="InterPro" id="IPR057714">
    <property type="entry name" value="PH_NISCH_C"/>
</dbReference>
<comment type="caution">
    <text evidence="5">The sequence shown here is derived from an EMBL/GenBank/DDBJ whole genome shotgun (WGS) entry which is preliminary data.</text>
</comment>
<dbReference type="SMART" id="SM00365">
    <property type="entry name" value="LRR_SD22"/>
    <property type="match status" value="3"/>
</dbReference>
<dbReference type="GO" id="GO:0005737">
    <property type="term" value="C:cytoplasm"/>
    <property type="evidence" value="ECO:0007669"/>
    <property type="project" value="TreeGrafter"/>
</dbReference>
<name>A0AAV4IAB2_9GAST</name>
<keyword evidence="6" id="KW-1185">Reference proteome</keyword>
<dbReference type="SUPFAM" id="SSF52075">
    <property type="entry name" value="Outer arm dynein light chain 1"/>
    <property type="match status" value="1"/>
</dbReference>
<dbReference type="InterPro" id="IPR001611">
    <property type="entry name" value="Leu-rich_rpt"/>
</dbReference>
<sequence length="1525" mass="167720">MLSIVRNVMQTQSARDKDAWNYTGHLEQQEVLLQDAHHWRAEDGGIIVGYWDLVTEVDFRKNSFSHIHESIQLLQNLERLNLSHNLIESIQNLQWLSQLTYLDLSHNKIRHLDSLHTKLGNLKCLLISHNCLENLHEISLAPSTGFAKLFSLQTLDISHNSIAKIEELWFVSQLPCIEDLIVTGNAVTNSLDYRTKTLEMFGDRVREVVLDKQPSDQKELDTVAVLQALRKAKNVKIAKKSFQQKNASVLSLSDMCGDSTDTAEGRSSQAASPIPGTVSRSVPLNGAEWLRREHGPGQRSASPLSQVSIKSFNSMQDETQGLPLAAAGTSPGVGLAGQTDKLAMSPNTTALPDALSVLSDNEFDLEPEEFEQVPEAHPFDLNFDNLAGAASSSGAQAGPSEEVKKGGNFLSTTPTLLNKLRKPGSSPSLATSPSATGGSAGSELDLHQGRDTPSSQMRTLRTAINSVADLPGMSDKEFVSWLEGELLPERGSLPTQAAHTSGQGGDSIVDIFWCYSEQLSRPGHLFPCCVIVTRDKVVLERLVSPVERDSATNQAGTPRLKLCTIVPICNIQQLVLGPCHAFLRLEEAFVGKPGTYTMFGLEPHGLKRLVGCMLEVCESLDVSNTPDFINLSVQSDLLKEIIAWEERNLSMASDRLAVAILVKELGACRFSFLVLSENQVYCLDTAFVHWPPASFETSPDMSITFNILHNFSITDKISNITNYPLPSADTAAQCLSLSDTSVPTDPDIQFLLYQLDLQVKLGSLPAERSASPMQLRSLGGAARPDSHQLQAGDSSSVSYLFFSAAHRDLFLDRLTNLRAERAHSMVPSVREEPEGGNELQPQAGTCVIGSQLTASQVTRVKHQTKLPEELLSCTEEDAGSTGSAQTAASEDNTVYYSASPSENLSVSPMSNFSRASISPPTTSQQVGGKQNVISHVVLVEATPPATGQIQEVHVSPSQSDQGLAHKSQDVTFTSGLVTSEVVVGLKPSNRNANSIPSNLSDRGDGPDFNVAFEHLKRPDTEPADQGEESELDQHLRRCIRSYNLLTPLPVKLKPLYLMGGRELREFFKMIMAEHRDTSVDDQGDMSQCYRKGSKDEELRHVLWTNVVPYTNPKHEIVTLVMISTGGIYLVSDTSPSISHKSRPSWMTHTRNQSDSAFAWKSSSKASVPANITQMFSPPRIPTDFTISRGEGGAASSAVVNYSSKAVKPYFRFQYEDVHQIDVGVFDQCVRLTGSSADSVFTLAVRGSAATEQLIQYLKDMLTLFYTSTASPTEQGDNSDAYLLSSWEADDFYREDSQRTKSTLEGIVYTHPSQVKFVYPGEDAIKDILYLVDQSSRPPGKPQRKASMSSPAGAPPSSSRQRSQSNSSLWLFILCHQLLGQPQEDQMPPSQARSVIITPTHFSLSQEDIVTYPLPDFVRGLPENPCHQITECRPIEALKRIRLYRCNPHWVALTFVDEAEDFVVDTSIEHFSPALSTKERQGLSPEVTIYLFIESPHEKDKLVQLLGKIWKQLITQVGRILDVAHV</sequence>
<evidence type="ECO:0000313" key="6">
    <source>
        <dbReference type="Proteomes" id="UP000762676"/>
    </source>
</evidence>
<dbReference type="PANTHER" id="PTHR15454:SF35">
    <property type="entry name" value="NISCHARIN"/>
    <property type="match status" value="1"/>
</dbReference>
<protein>
    <submittedName>
        <fullName evidence="5">Nischarin</fullName>
    </submittedName>
</protein>
<dbReference type="Pfam" id="PF13855">
    <property type="entry name" value="LRR_8"/>
    <property type="match status" value="1"/>
</dbReference>
<dbReference type="PROSITE" id="PS51450">
    <property type="entry name" value="LRR"/>
    <property type="match status" value="4"/>
</dbReference>
<dbReference type="SMART" id="SM00369">
    <property type="entry name" value="LRR_TYP"/>
    <property type="match status" value="4"/>
</dbReference>
<dbReference type="InterPro" id="IPR003591">
    <property type="entry name" value="Leu-rich_rpt_typical-subtyp"/>
</dbReference>
<dbReference type="PANTHER" id="PTHR15454">
    <property type="entry name" value="NISCHARIN RELATED"/>
    <property type="match status" value="1"/>
</dbReference>
<dbReference type="EMBL" id="BMAT01009477">
    <property type="protein sequence ID" value="GFS06975.1"/>
    <property type="molecule type" value="Genomic_DNA"/>
</dbReference>
<evidence type="ECO:0000259" key="4">
    <source>
        <dbReference type="Pfam" id="PF25625"/>
    </source>
</evidence>
<evidence type="ECO:0000256" key="3">
    <source>
        <dbReference type="SAM" id="MobiDB-lite"/>
    </source>
</evidence>
<dbReference type="InterPro" id="IPR032675">
    <property type="entry name" value="LRR_dom_sf"/>
</dbReference>
<feature type="region of interest" description="Disordered" evidence="3">
    <location>
        <begin position="256"/>
        <end position="282"/>
    </location>
</feature>
<keyword evidence="1" id="KW-0433">Leucine-rich repeat</keyword>
<dbReference type="Pfam" id="PF25625">
    <property type="entry name" value="PH_NISCH_C"/>
    <property type="match status" value="1"/>
</dbReference>
<reference evidence="5 6" key="1">
    <citation type="journal article" date="2021" name="Elife">
        <title>Chloroplast acquisition without the gene transfer in kleptoplastic sea slugs, Plakobranchus ocellatus.</title>
        <authorList>
            <person name="Maeda T."/>
            <person name="Takahashi S."/>
            <person name="Yoshida T."/>
            <person name="Shimamura S."/>
            <person name="Takaki Y."/>
            <person name="Nagai Y."/>
            <person name="Toyoda A."/>
            <person name="Suzuki Y."/>
            <person name="Arimoto A."/>
            <person name="Ishii H."/>
            <person name="Satoh N."/>
            <person name="Nishiyama T."/>
            <person name="Hasebe M."/>
            <person name="Maruyama T."/>
            <person name="Minagawa J."/>
            <person name="Obokata J."/>
            <person name="Shigenobu S."/>
        </authorList>
    </citation>
    <scope>NUCLEOTIDE SEQUENCE [LARGE SCALE GENOMIC DNA]</scope>
</reference>
<feature type="compositionally biased region" description="Low complexity" evidence="3">
    <location>
        <begin position="1345"/>
        <end position="1362"/>
    </location>
</feature>
<feature type="compositionally biased region" description="Low complexity" evidence="3">
    <location>
        <begin position="387"/>
        <end position="398"/>
    </location>
</feature>
<evidence type="ECO:0000256" key="1">
    <source>
        <dbReference type="ARBA" id="ARBA00022614"/>
    </source>
</evidence>
<feature type="compositionally biased region" description="Low complexity" evidence="3">
    <location>
        <begin position="424"/>
        <end position="437"/>
    </location>
</feature>
<evidence type="ECO:0000256" key="2">
    <source>
        <dbReference type="ARBA" id="ARBA00022737"/>
    </source>
</evidence>